<evidence type="ECO:0000313" key="2">
    <source>
        <dbReference type="Proteomes" id="UP000510645"/>
    </source>
</evidence>
<sequence length="50" mass="5763">MIKGIITRGKAYDVIWSNKYGFTFLNDKGELSLGRFKNCHIINGDWEAIQ</sequence>
<gene>
    <name evidence="1" type="ORF">elemo79Aphanotate_32</name>
</gene>
<evidence type="ECO:0000313" key="1">
    <source>
        <dbReference type="EMBL" id="QLF85226.1"/>
    </source>
</evidence>
<organism evidence="1 2">
    <name type="scientific">Flavobacterium phage vB_FspP_elemoA_7-9A</name>
    <dbReference type="NCBI Taxonomy" id="2743781"/>
    <lineage>
        <taxon>Viruses</taxon>
        <taxon>Duplodnaviria</taxon>
        <taxon>Heunggongvirae</taxon>
        <taxon>Uroviricota</taxon>
        <taxon>Caudoviricetes</taxon>
        <taxon>Elemovirus</taxon>
        <taxon>Elemovirus elemoA</taxon>
    </lineage>
</organism>
<proteinExistence type="predicted"/>
<dbReference type="Proteomes" id="UP000510645">
    <property type="component" value="Segment"/>
</dbReference>
<accession>A0A7D5FM95</accession>
<dbReference type="EMBL" id="MT497017">
    <property type="protein sequence ID" value="QLF85226.1"/>
    <property type="molecule type" value="Genomic_DNA"/>
</dbReference>
<keyword evidence="2" id="KW-1185">Reference proteome</keyword>
<reference evidence="1 2" key="1">
    <citation type="submission" date="2020-05" db="EMBL/GenBank/DDBJ databases">
        <title>Genomics and ecology of novel Flavobacterium phages from the Baltic Sea.</title>
        <authorList>
            <person name="Hoetzinger M."/>
            <person name="Nilsson E."/>
            <person name="Holmfeldt K."/>
        </authorList>
    </citation>
    <scope>NUCLEOTIDE SEQUENCE [LARGE SCALE GENOMIC DNA]</scope>
</reference>
<protein>
    <submittedName>
        <fullName evidence="1">Uncharacterized protein</fullName>
    </submittedName>
</protein>
<name>A0A7D5FM95_9CAUD</name>